<feature type="transmembrane region" description="Helical" evidence="1">
    <location>
        <begin position="103"/>
        <end position="127"/>
    </location>
</feature>
<keyword evidence="1" id="KW-0472">Membrane</keyword>
<sequence>MPIAVHLIELAYVLIIISFIILFYMKNVPLLEGGFLLLIICSPYSISIIPFRQDTIELYGLYSNSGLLNLFNFYKVAGLSILDLIALLVIVKNFKLALKMPIFFKFFYILISFFSIIAYAISAYLIWSPELDNVIRALSVFKSIIYIISIYCVIEKICSRIGFKLFLKILMNIILTYCIINCVLLSFLPSWYTWVKYSFNYLFLDQTDQFLVFLFCLLTFWGPLSKLYRYKLYAFLLCIMLFLSGGKAGVYSIMILAMGWLYQKSNIKGSNLGVIFLCAMIFSWLLSYFIGVYELDISIYSRYFQVQQLFLNYSNNILLVFFGIGPSKAYIFYDFPTIFDPGAYTSEELSSSFRLGFQMPYLSWIKNFGLSGVILLLLALNYIIKVAWSFKKDDIFFSGAVYSLGLYFILIGFMDFPAFGLKTIIPISLYIYIINNKLTYKKQEII</sequence>
<feature type="transmembrane region" description="Helical" evidence="1">
    <location>
        <begin position="395"/>
        <end position="413"/>
    </location>
</feature>
<dbReference type="RefSeq" id="WP_076741647.1">
    <property type="nucleotide sequence ID" value="NZ_CP146847.1"/>
</dbReference>
<feature type="transmembrane region" description="Helical" evidence="1">
    <location>
        <begin position="274"/>
        <end position="295"/>
    </location>
</feature>
<comment type="caution">
    <text evidence="2">The sequence shown here is derived from an EMBL/GenBank/DDBJ whole genome shotgun (WGS) entry which is preliminary data.</text>
</comment>
<organism evidence="2">
    <name type="scientific">Salmonella enterica subsp. enterica serovar Wandsworth</name>
    <dbReference type="NCBI Taxonomy" id="913085"/>
    <lineage>
        <taxon>Bacteria</taxon>
        <taxon>Pseudomonadati</taxon>
        <taxon>Pseudomonadota</taxon>
        <taxon>Gammaproteobacteria</taxon>
        <taxon>Enterobacterales</taxon>
        <taxon>Enterobacteriaceae</taxon>
        <taxon>Salmonella</taxon>
    </lineage>
</organism>
<gene>
    <name evidence="2" type="ORF">JS28_13295</name>
</gene>
<feature type="transmembrane region" description="Helical" evidence="1">
    <location>
        <begin position="71"/>
        <end position="91"/>
    </location>
</feature>
<feature type="transmembrane region" description="Helical" evidence="1">
    <location>
        <begin position="316"/>
        <end position="333"/>
    </location>
</feature>
<dbReference type="EMBL" id="AAHFSD010000009">
    <property type="protein sequence ID" value="EBV5885590.1"/>
    <property type="molecule type" value="Genomic_DNA"/>
</dbReference>
<feature type="transmembrane region" description="Helical" evidence="1">
    <location>
        <begin position="419"/>
        <end position="435"/>
    </location>
</feature>
<reference evidence="2" key="1">
    <citation type="submission" date="2018-07" db="EMBL/GenBank/DDBJ databases">
        <authorList>
            <consortium name="GenomeTrakr network: Whole genome sequencing for foodborne pathogen traceback"/>
        </authorList>
    </citation>
    <scope>NUCLEOTIDE SEQUENCE</scope>
    <source>
        <strain evidence="2">MOD1_Sal_886</strain>
    </source>
</reference>
<feature type="transmembrane region" description="Helical" evidence="1">
    <location>
        <begin position="209"/>
        <end position="228"/>
    </location>
</feature>
<evidence type="ECO:0008006" key="3">
    <source>
        <dbReference type="Google" id="ProtNLM"/>
    </source>
</evidence>
<feature type="transmembrane region" description="Helical" evidence="1">
    <location>
        <begin position="31"/>
        <end position="51"/>
    </location>
</feature>
<dbReference type="AlphaFoldDB" id="A0A5V9GJA8"/>
<proteinExistence type="predicted"/>
<keyword evidence="1" id="KW-0812">Transmembrane</keyword>
<feature type="transmembrane region" description="Helical" evidence="1">
    <location>
        <begin position="133"/>
        <end position="154"/>
    </location>
</feature>
<keyword evidence="1" id="KW-1133">Transmembrane helix</keyword>
<accession>A0A5V9GJA8</accession>
<evidence type="ECO:0000313" key="2">
    <source>
        <dbReference type="EMBL" id="EBV5885590.1"/>
    </source>
</evidence>
<name>A0A5V9GJA8_SALET</name>
<feature type="transmembrane region" description="Helical" evidence="1">
    <location>
        <begin position="235"/>
        <end position="262"/>
    </location>
</feature>
<feature type="transmembrane region" description="Helical" evidence="1">
    <location>
        <begin position="6"/>
        <end position="24"/>
    </location>
</feature>
<feature type="transmembrane region" description="Helical" evidence="1">
    <location>
        <begin position="166"/>
        <end position="189"/>
    </location>
</feature>
<feature type="transmembrane region" description="Helical" evidence="1">
    <location>
        <begin position="361"/>
        <end position="383"/>
    </location>
</feature>
<evidence type="ECO:0000256" key="1">
    <source>
        <dbReference type="SAM" id="Phobius"/>
    </source>
</evidence>
<protein>
    <recommendedName>
        <fullName evidence="3">O-antigen polymerase</fullName>
    </recommendedName>
</protein>